<feature type="region of interest" description="Disordered" evidence="2">
    <location>
        <begin position="1"/>
        <end position="28"/>
    </location>
</feature>
<protein>
    <submittedName>
        <fullName evidence="3">Protein-tyrosine-phosphatase</fullName>
    </submittedName>
</protein>
<dbReference type="Proteomes" id="UP000812013">
    <property type="component" value="Unassembled WGS sequence"/>
</dbReference>
<name>A0ABS6ZAF0_9ACTN</name>
<dbReference type="SUPFAM" id="SSF52799">
    <property type="entry name" value="(Phosphotyrosine protein) phosphatases II"/>
    <property type="match status" value="1"/>
</dbReference>
<dbReference type="Pfam" id="PF13350">
    <property type="entry name" value="Y_phosphatase3"/>
    <property type="match status" value="1"/>
</dbReference>
<evidence type="ECO:0000256" key="2">
    <source>
        <dbReference type="SAM" id="MobiDB-lite"/>
    </source>
</evidence>
<evidence type="ECO:0000313" key="4">
    <source>
        <dbReference type="Proteomes" id="UP000812013"/>
    </source>
</evidence>
<dbReference type="InterPro" id="IPR029021">
    <property type="entry name" value="Prot-tyrosine_phosphatase-like"/>
</dbReference>
<dbReference type="InterPro" id="IPR016130">
    <property type="entry name" value="Tyr_Pase_AS"/>
</dbReference>
<gene>
    <name evidence="3" type="ORF">GPJ59_20545</name>
</gene>
<dbReference type="InterPro" id="IPR026893">
    <property type="entry name" value="Tyr/Ser_Pase_IphP-type"/>
</dbReference>
<evidence type="ECO:0000313" key="3">
    <source>
        <dbReference type="EMBL" id="MBW5484203.1"/>
    </source>
</evidence>
<dbReference type="PANTHER" id="PTHR31126">
    <property type="entry name" value="TYROSINE-PROTEIN PHOSPHATASE"/>
    <property type="match status" value="1"/>
</dbReference>
<dbReference type="Gene3D" id="3.90.190.10">
    <property type="entry name" value="Protein tyrosine phosphatase superfamily"/>
    <property type="match status" value="1"/>
</dbReference>
<feature type="compositionally biased region" description="Low complexity" evidence="2">
    <location>
        <begin position="12"/>
        <end position="23"/>
    </location>
</feature>
<reference evidence="3 4" key="1">
    <citation type="submission" date="2019-12" db="EMBL/GenBank/DDBJ databases">
        <title>Genome sequence of Streptomyces bambusae.</title>
        <authorList>
            <person name="Bansal K."/>
            <person name="Choksket S."/>
            <person name="Korpole S."/>
            <person name="Patil P.B."/>
        </authorList>
    </citation>
    <scope>NUCLEOTIDE SEQUENCE [LARGE SCALE GENOMIC DNA]</scope>
    <source>
        <strain evidence="3 4">SK60</strain>
    </source>
</reference>
<dbReference type="RefSeq" id="WP_219668684.1">
    <property type="nucleotide sequence ID" value="NZ_WTFF01000148.1"/>
</dbReference>
<keyword evidence="4" id="KW-1185">Reference proteome</keyword>
<dbReference type="EMBL" id="WTFF01000148">
    <property type="protein sequence ID" value="MBW5484203.1"/>
    <property type="molecule type" value="Genomic_DNA"/>
</dbReference>
<organism evidence="3 4">
    <name type="scientific">Streptomyces bambusae</name>
    <dbReference type="NCBI Taxonomy" id="1550616"/>
    <lineage>
        <taxon>Bacteria</taxon>
        <taxon>Bacillati</taxon>
        <taxon>Actinomycetota</taxon>
        <taxon>Actinomycetes</taxon>
        <taxon>Kitasatosporales</taxon>
        <taxon>Streptomycetaceae</taxon>
        <taxon>Streptomyces</taxon>
    </lineage>
</organism>
<dbReference type="PANTHER" id="PTHR31126:SF1">
    <property type="entry name" value="TYROSINE SPECIFIC PROTEIN PHOSPHATASES DOMAIN-CONTAINING PROTEIN"/>
    <property type="match status" value="1"/>
</dbReference>
<comment type="caution">
    <text evidence="3">The sequence shown here is derived from an EMBL/GenBank/DDBJ whole genome shotgun (WGS) entry which is preliminary data.</text>
</comment>
<comment type="similarity">
    <text evidence="1">Belongs to the protein-tyrosine phosphatase family.</text>
</comment>
<accession>A0ABS6ZAF0</accession>
<dbReference type="PROSITE" id="PS00383">
    <property type="entry name" value="TYR_PHOSPHATASE_1"/>
    <property type="match status" value="1"/>
</dbReference>
<sequence>MTQMNHAKHMENAGNAGNAQQAKRTGRGRRAGSATALVASACALALSLSLAPAAVALDADASEQGPVPFTAATVTAGADGSYTLAWSAPGVPYVEIRADGKVVARGGSEGRAVVTGLPAADRQWFDFKPGYGQGLRLADRLVKLQGTVNFRDAGGYRTADGQWVKMGQVYRSESLGKLTEADLATLQRLGITDVYDLRMDAERTKDPDRLPTGATYTVADVLTGSGALQTAPTTPEEAVTLMIDTEKAMAGSAPGKAAYGQVLEGLRHEERRAAVVHCTAGKDRTGWAGAALLSALGVPRETVLADYLASNDYRRATDEALLARLTPEQVALYKPMLEVRPEYLDAGYNEVQAQYGSFDRYVQDGLGIDAAELKELKSELLVGRPV</sequence>
<evidence type="ECO:0000256" key="1">
    <source>
        <dbReference type="ARBA" id="ARBA00009580"/>
    </source>
</evidence>
<proteinExistence type="inferred from homology"/>